<protein>
    <submittedName>
        <fullName evidence="1">Uncharacterized protein</fullName>
    </submittedName>
</protein>
<dbReference type="EMBL" id="BARV01016643">
    <property type="protein sequence ID" value="GAI29393.1"/>
    <property type="molecule type" value="Genomic_DNA"/>
</dbReference>
<proteinExistence type="predicted"/>
<organism evidence="1">
    <name type="scientific">marine sediment metagenome</name>
    <dbReference type="NCBI Taxonomy" id="412755"/>
    <lineage>
        <taxon>unclassified sequences</taxon>
        <taxon>metagenomes</taxon>
        <taxon>ecological metagenomes</taxon>
    </lineage>
</organism>
<accession>X1MDN7</accession>
<gene>
    <name evidence="1" type="ORF">S06H3_28515</name>
</gene>
<name>X1MDN7_9ZZZZ</name>
<comment type="caution">
    <text evidence="1">The sequence shown here is derived from an EMBL/GenBank/DDBJ whole genome shotgun (WGS) entry which is preliminary data.</text>
</comment>
<evidence type="ECO:0000313" key="1">
    <source>
        <dbReference type="EMBL" id="GAI29393.1"/>
    </source>
</evidence>
<dbReference type="AlphaFoldDB" id="X1MDN7"/>
<reference evidence="1" key="1">
    <citation type="journal article" date="2014" name="Front. Microbiol.">
        <title>High frequency of phylogenetically diverse reductive dehalogenase-homologous genes in deep subseafloor sedimentary metagenomes.</title>
        <authorList>
            <person name="Kawai M."/>
            <person name="Futagami T."/>
            <person name="Toyoda A."/>
            <person name="Takaki Y."/>
            <person name="Nishi S."/>
            <person name="Hori S."/>
            <person name="Arai W."/>
            <person name="Tsubouchi T."/>
            <person name="Morono Y."/>
            <person name="Uchiyama I."/>
            <person name="Ito T."/>
            <person name="Fujiyama A."/>
            <person name="Inagaki F."/>
            <person name="Takami H."/>
        </authorList>
    </citation>
    <scope>NUCLEOTIDE SEQUENCE</scope>
    <source>
        <strain evidence="1">Expedition CK06-06</strain>
    </source>
</reference>
<sequence length="42" mass="5158">MEKMGAPTHTSFMRWLWNVLRWFTGLSAKFRSDKEKRLDRDK</sequence>